<evidence type="ECO:0000259" key="4">
    <source>
        <dbReference type="PROSITE" id="PS50887"/>
    </source>
</evidence>
<dbReference type="NCBIfam" id="TIGR00254">
    <property type="entry name" value="GGDEF"/>
    <property type="match status" value="1"/>
</dbReference>
<dbReference type="InterPro" id="IPR050469">
    <property type="entry name" value="Diguanylate_Cyclase"/>
</dbReference>
<protein>
    <recommendedName>
        <fullName evidence="1">diguanylate cyclase</fullName>
        <ecNumber evidence="1">2.7.7.65</ecNumber>
    </recommendedName>
</protein>
<evidence type="ECO:0000256" key="1">
    <source>
        <dbReference type="ARBA" id="ARBA00012528"/>
    </source>
</evidence>
<dbReference type="SMART" id="SM00267">
    <property type="entry name" value="GGDEF"/>
    <property type="match status" value="1"/>
</dbReference>
<dbReference type="GO" id="GO:0052621">
    <property type="term" value="F:diguanylate cyclase activity"/>
    <property type="evidence" value="ECO:0007669"/>
    <property type="project" value="UniProtKB-EC"/>
</dbReference>
<dbReference type="CDD" id="cd01949">
    <property type="entry name" value="GGDEF"/>
    <property type="match status" value="1"/>
</dbReference>
<feature type="transmembrane region" description="Helical" evidence="3">
    <location>
        <begin position="69"/>
        <end position="88"/>
    </location>
</feature>
<sequence length="356" mass="40079">MFYSHNSEPGFRQALVWLLAAVTLLASLATILHRLEPQPQWLDLILPPAMACAFAGLTLAALLRPNWSLSIVRLVVALGVLALVIPAWHYTIVSYRDPAITLVTIFPPITSLLLLLIMLVIVLFPPRSAFAVVLLAWGLISLPILAYLWLHPEELWSPRGKEMLLTFGPALLLLLVIAPFYQRANQQLERLKYDHVKMQRLAEHDALTELYNRHAGMRLLKQFLSRLEAGMVVLFDIDHFKDINDRHGHPVGDRVLQELARRVRKTLRDDSAVIRWGGEEFLVLLDDAGGQALQTIPERIRAVVKAQDFAEVGPVTISVGVTRVRADDTMDTLLERVDRALYRAKQQGRNCAAVEP</sequence>
<feature type="transmembrane region" description="Helical" evidence="3">
    <location>
        <begin position="162"/>
        <end position="181"/>
    </location>
</feature>
<dbReference type="InterPro" id="IPR000160">
    <property type="entry name" value="GGDEF_dom"/>
</dbReference>
<feature type="transmembrane region" description="Helical" evidence="3">
    <location>
        <begin position="100"/>
        <end position="124"/>
    </location>
</feature>
<keyword evidence="5" id="KW-0548">Nucleotidyltransferase</keyword>
<comment type="caution">
    <text evidence="5">The sequence shown here is derived from an EMBL/GenBank/DDBJ whole genome shotgun (WGS) entry which is preliminary data.</text>
</comment>
<dbReference type="Gene3D" id="3.30.70.270">
    <property type="match status" value="1"/>
</dbReference>
<feature type="transmembrane region" description="Helical" evidence="3">
    <location>
        <begin position="130"/>
        <end position="150"/>
    </location>
</feature>
<keyword evidence="5" id="KW-0808">Transferase</keyword>
<name>A0ABT8TB77_9GAMM</name>
<dbReference type="PROSITE" id="PS50887">
    <property type="entry name" value="GGDEF"/>
    <property type="match status" value="1"/>
</dbReference>
<evidence type="ECO:0000313" key="5">
    <source>
        <dbReference type="EMBL" id="MDO3380618.1"/>
    </source>
</evidence>
<keyword evidence="3" id="KW-0812">Transmembrane</keyword>
<proteinExistence type="predicted"/>
<feature type="transmembrane region" description="Helical" evidence="3">
    <location>
        <begin position="14"/>
        <end position="32"/>
    </location>
</feature>
<dbReference type="PANTHER" id="PTHR45138:SF9">
    <property type="entry name" value="DIGUANYLATE CYCLASE DGCM-RELATED"/>
    <property type="match status" value="1"/>
</dbReference>
<feature type="transmembrane region" description="Helical" evidence="3">
    <location>
        <begin position="44"/>
        <end position="63"/>
    </location>
</feature>
<dbReference type="EMBL" id="JAULRT010000027">
    <property type="protein sequence ID" value="MDO3380618.1"/>
    <property type="molecule type" value="Genomic_DNA"/>
</dbReference>
<keyword evidence="3" id="KW-1133">Transmembrane helix</keyword>
<evidence type="ECO:0000256" key="3">
    <source>
        <dbReference type="SAM" id="Phobius"/>
    </source>
</evidence>
<evidence type="ECO:0000313" key="6">
    <source>
        <dbReference type="Proteomes" id="UP001168380"/>
    </source>
</evidence>
<dbReference type="PANTHER" id="PTHR45138">
    <property type="entry name" value="REGULATORY COMPONENTS OF SENSORY TRANSDUCTION SYSTEM"/>
    <property type="match status" value="1"/>
</dbReference>
<dbReference type="RefSeq" id="WP_302710742.1">
    <property type="nucleotide sequence ID" value="NZ_JAULRT010000027.1"/>
</dbReference>
<feature type="domain" description="GGDEF" evidence="4">
    <location>
        <begin position="228"/>
        <end position="356"/>
    </location>
</feature>
<dbReference type="SUPFAM" id="SSF55073">
    <property type="entry name" value="Nucleotide cyclase"/>
    <property type="match status" value="1"/>
</dbReference>
<dbReference type="EC" id="2.7.7.65" evidence="1"/>
<reference evidence="5" key="1">
    <citation type="submission" date="2023-07" db="EMBL/GenBank/DDBJ databases">
        <title>Gilvimarinus algae sp. nov., isolated from the surface of Kelp.</title>
        <authorList>
            <person name="Sun Y.Y."/>
            <person name="Gong Y."/>
            <person name="Du Z.J."/>
        </authorList>
    </citation>
    <scope>NUCLEOTIDE SEQUENCE</scope>
    <source>
        <strain evidence="5">SDUM040014</strain>
    </source>
</reference>
<dbReference type="InterPro" id="IPR043128">
    <property type="entry name" value="Rev_trsase/Diguanyl_cyclase"/>
</dbReference>
<gene>
    <name evidence="5" type="ORF">QWI16_00450</name>
</gene>
<keyword evidence="3" id="KW-0472">Membrane</keyword>
<evidence type="ECO:0000256" key="2">
    <source>
        <dbReference type="ARBA" id="ARBA00034247"/>
    </source>
</evidence>
<dbReference type="Pfam" id="PF00990">
    <property type="entry name" value="GGDEF"/>
    <property type="match status" value="1"/>
</dbReference>
<organism evidence="5 6">
    <name type="scientific">Gilvimarinus algae</name>
    <dbReference type="NCBI Taxonomy" id="3058037"/>
    <lineage>
        <taxon>Bacteria</taxon>
        <taxon>Pseudomonadati</taxon>
        <taxon>Pseudomonadota</taxon>
        <taxon>Gammaproteobacteria</taxon>
        <taxon>Cellvibrionales</taxon>
        <taxon>Cellvibrionaceae</taxon>
        <taxon>Gilvimarinus</taxon>
    </lineage>
</organism>
<dbReference type="Proteomes" id="UP001168380">
    <property type="component" value="Unassembled WGS sequence"/>
</dbReference>
<comment type="catalytic activity">
    <reaction evidence="2">
        <text>2 GTP = 3',3'-c-di-GMP + 2 diphosphate</text>
        <dbReference type="Rhea" id="RHEA:24898"/>
        <dbReference type="ChEBI" id="CHEBI:33019"/>
        <dbReference type="ChEBI" id="CHEBI:37565"/>
        <dbReference type="ChEBI" id="CHEBI:58805"/>
        <dbReference type="EC" id="2.7.7.65"/>
    </reaction>
</comment>
<dbReference type="InterPro" id="IPR029787">
    <property type="entry name" value="Nucleotide_cyclase"/>
</dbReference>
<keyword evidence="6" id="KW-1185">Reference proteome</keyword>
<accession>A0ABT8TB77</accession>